<accession>A0AAE1YDJ9</accession>
<dbReference type="EMBL" id="JACGWO010000005">
    <property type="protein sequence ID" value="KAK4428130.1"/>
    <property type="molecule type" value="Genomic_DNA"/>
</dbReference>
<dbReference type="PANTHER" id="PTHR46033">
    <property type="entry name" value="PROTEIN MAIN-LIKE 2"/>
    <property type="match status" value="1"/>
</dbReference>
<name>A0AAE1YDJ9_9LAMI</name>
<dbReference type="AlphaFoldDB" id="A0AAE1YDJ9"/>
<proteinExistence type="predicted"/>
<gene>
    <name evidence="1" type="ORF">Salat_1582000</name>
</gene>
<protein>
    <recommendedName>
        <fullName evidence="3">Aminotransferase-like plant mobile domain-containing protein</fullName>
    </recommendedName>
</protein>
<evidence type="ECO:0000313" key="2">
    <source>
        <dbReference type="Proteomes" id="UP001293254"/>
    </source>
</evidence>
<evidence type="ECO:0000313" key="1">
    <source>
        <dbReference type="EMBL" id="KAK4428130.1"/>
    </source>
</evidence>
<dbReference type="InterPro" id="IPR044824">
    <property type="entry name" value="MAIN-like"/>
</dbReference>
<dbReference type="PANTHER" id="PTHR46033:SF1">
    <property type="entry name" value="PROTEIN MAIN-LIKE 2"/>
    <property type="match status" value="1"/>
</dbReference>
<comment type="caution">
    <text evidence="1">The sequence shown here is derived from an EMBL/GenBank/DDBJ whole genome shotgun (WGS) entry which is preliminary data.</text>
</comment>
<reference evidence="1" key="1">
    <citation type="submission" date="2020-06" db="EMBL/GenBank/DDBJ databases">
        <authorList>
            <person name="Li T."/>
            <person name="Hu X."/>
            <person name="Zhang T."/>
            <person name="Song X."/>
            <person name="Zhang H."/>
            <person name="Dai N."/>
            <person name="Sheng W."/>
            <person name="Hou X."/>
            <person name="Wei L."/>
        </authorList>
    </citation>
    <scope>NUCLEOTIDE SEQUENCE</scope>
    <source>
        <strain evidence="1">3651</strain>
        <tissue evidence="1">Leaf</tissue>
    </source>
</reference>
<reference evidence="1" key="2">
    <citation type="journal article" date="2024" name="Plant">
        <title>Genomic evolution and insights into agronomic trait innovations of Sesamum species.</title>
        <authorList>
            <person name="Miao H."/>
            <person name="Wang L."/>
            <person name="Qu L."/>
            <person name="Liu H."/>
            <person name="Sun Y."/>
            <person name="Le M."/>
            <person name="Wang Q."/>
            <person name="Wei S."/>
            <person name="Zheng Y."/>
            <person name="Lin W."/>
            <person name="Duan Y."/>
            <person name="Cao H."/>
            <person name="Xiong S."/>
            <person name="Wang X."/>
            <person name="Wei L."/>
            <person name="Li C."/>
            <person name="Ma Q."/>
            <person name="Ju M."/>
            <person name="Zhao R."/>
            <person name="Li G."/>
            <person name="Mu C."/>
            <person name="Tian Q."/>
            <person name="Mei H."/>
            <person name="Zhang T."/>
            <person name="Gao T."/>
            <person name="Zhang H."/>
        </authorList>
    </citation>
    <scope>NUCLEOTIDE SEQUENCE</scope>
    <source>
        <strain evidence="1">3651</strain>
    </source>
</reference>
<keyword evidence="2" id="KW-1185">Reference proteome</keyword>
<dbReference type="GO" id="GO:0010073">
    <property type="term" value="P:meristem maintenance"/>
    <property type="evidence" value="ECO:0007669"/>
    <property type="project" value="InterPro"/>
</dbReference>
<organism evidence="1 2">
    <name type="scientific">Sesamum alatum</name>
    <dbReference type="NCBI Taxonomy" id="300844"/>
    <lineage>
        <taxon>Eukaryota</taxon>
        <taxon>Viridiplantae</taxon>
        <taxon>Streptophyta</taxon>
        <taxon>Embryophyta</taxon>
        <taxon>Tracheophyta</taxon>
        <taxon>Spermatophyta</taxon>
        <taxon>Magnoliopsida</taxon>
        <taxon>eudicotyledons</taxon>
        <taxon>Gunneridae</taxon>
        <taxon>Pentapetalae</taxon>
        <taxon>asterids</taxon>
        <taxon>lamiids</taxon>
        <taxon>Lamiales</taxon>
        <taxon>Pedaliaceae</taxon>
        <taxon>Sesamum</taxon>
    </lineage>
</organism>
<sequence>MSGIVSGEMNFRVPLLYLNFLRDISSAELNSYAWGAAAQTRVQSTLESERRTFKGASWLLEFFILERIPVIRNDYIKMGQRVEPFPCKKFPAFLGWSSMLQIPSKNIHLKNKQWNELIQAVTADGVEWRPYERFNMPSQRIFFTTVVMFDYNIINYHRREPAPLQYGIKSSIKVPTRYRKRLKSKKRGGHLTHKLVEKYAKYITWWVEDRYDRCIQAKSK</sequence>
<dbReference type="Proteomes" id="UP001293254">
    <property type="component" value="Unassembled WGS sequence"/>
</dbReference>
<evidence type="ECO:0008006" key="3">
    <source>
        <dbReference type="Google" id="ProtNLM"/>
    </source>
</evidence>